<proteinExistence type="predicted"/>
<evidence type="ECO:0000313" key="3">
    <source>
        <dbReference type="Proteomes" id="UP001199915"/>
    </source>
</evidence>
<keyword evidence="2" id="KW-0238">DNA-binding</keyword>
<dbReference type="GO" id="GO:0003700">
    <property type="term" value="F:DNA-binding transcription factor activity"/>
    <property type="evidence" value="ECO:0007669"/>
    <property type="project" value="InterPro"/>
</dbReference>
<dbReference type="GO" id="GO:0003677">
    <property type="term" value="F:DNA binding"/>
    <property type="evidence" value="ECO:0007669"/>
    <property type="project" value="UniProtKB-KW"/>
</dbReference>
<dbReference type="Proteomes" id="UP001199915">
    <property type="component" value="Unassembled WGS sequence"/>
</dbReference>
<protein>
    <submittedName>
        <fullName evidence="2">Winged helix DNA-binding protein</fullName>
    </submittedName>
</protein>
<dbReference type="SUPFAM" id="SSF46785">
    <property type="entry name" value="Winged helix' DNA-binding domain"/>
    <property type="match status" value="1"/>
</dbReference>
<dbReference type="PROSITE" id="PS50995">
    <property type="entry name" value="HTH_MARR_2"/>
    <property type="match status" value="1"/>
</dbReference>
<accession>A0AAE3EZ55</accession>
<dbReference type="AlphaFoldDB" id="A0AAE3EZ55"/>
<evidence type="ECO:0000259" key="1">
    <source>
        <dbReference type="PROSITE" id="PS50995"/>
    </source>
</evidence>
<dbReference type="InterPro" id="IPR000835">
    <property type="entry name" value="HTH_MarR-typ"/>
</dbReference>
<dbReference type="EMBL" id="JAKNFS010000001">
    <property type="protein sequence ID" value="MCG4764055.1"/>
    <property type="molecule type" value="Genomic_DNA"/>
</dbReference>
<sequence>MTKRERVDGIYEAIQKVNQVYGKWASAHGMTLYEMQIYYRITKRSLQKEQAYITQKELCDELDAPKTSINSIIKRQLKTGYIEMEVNPANRREKIISLTETGKQYARELVLPLFQSEEEAAAQFTEQEMTEVIRMQEKFADALAKSMEEKVSIVHNLSAS</sequence>
<dbReference type="InterPro" id="IPR036388">
    <property type="entry name" value="WH-like_DNA-bd_sf"/>
</dbReference>
<gene>
    <name evidence="2" type="ORF">L0N21_00750</name>
</gene>
<reference evidence="2" key="1">
    <citation type="submission" date="2022-01" db="EMBL/GenBank/DDBJ databases">
        <title>Collection of gut derived symbiotic bacterial strains cultured from healthy donors.</title>
        <authorList>
            <person name="Lin H."/>
            <person name="Kohout C."/>
            <person name="Waligurski E."/>
            <person name="Pamer E.G."/>
        </authorList>
    </citation>
    <scope>NUCLEOTIDE SEQUENCE</scope>
    <source>
        <strain evidence="2">DFI.5.49</strain>
    </source>
</reference>
<name>A0AAE3EZ55_9FIRM</name>
<dbReference type="SMART" id="SM00347">
    <property type="entry name" value="HTH_MARR"/>
    <property type="match status" value="1"/>
</dbReference>
<dbReference type="InterPro" id="IPR039422">
    <property type="entry name" value="MarR/SlyA-like"/>
</dbReference>
<dbReference type="RefSeq" id="WP_238032642.1">
    <property type="nucleotide sequence ID" value="NZ_JAKNFS010000001.1"/>
</dbReference>
<feature type="domain" description="HTH marR-type" evidence="1">
    <location>
        <begin position="1"/>
        <end position="141"/>
    </location>
</feature>
<dbReference type="PANTHER" id="PTHR33164:SF43">
    <property type="entry name" value="HTH-TYPE TRANSCRIPTIONAL REPRESSOR YETL"/>
    <property type="match status" value="1"/>
</dbReference>
<dbReference type="Gene3D" id="1.10.10.10">
    <property type="entry name" value="Winged helix-like DNA-binding domain superfamily/Winged helix DNA-binding domain"/>
    <property type="match status" value="1"/>
</dbReference>
<comment type="caution">
    <text evidence="2">The sequence shown here is derived from an EMBL/GenBank/DDBJ whole genome shotgun (WGS) entry which is preliminary data.</text>
</comment>
<evidence type="ECO:0000313" key="2">
    <source>
        <dbReference type="EMBL" id="MCG4764055.1"/>
    </source>
</evidence>
<dbReference type="Pfam" id="PF13463">
    <property type="entry name" value="HTH_27"/>
    <property type="match status" value="1"/>
</dbReference>
<organism evidence="2 3">
    <name type="scientific">Fusicatenibacter saccharivorans</name>
    <dbReference type="NCBI Taxonomy" id="1150298"/>
    <lineage>
        <taxon>Bacteria</taxon>
        <taxon>Bacillati</taxon>
        <taxon>Bacillota</taxon>
        <taxon>Clostridia</taxon>
        <taxon>Lachnospirales</taxon>
        <taxon>Lachnospiraceae</taxon>
        <taxon>Fusicatenibacter</taxon>
    </lineage>
</organism>
<dbReference type="PANTHER" id="PTHR33164">
    <property type="entry name" value="TRANSCRIPTIONAL REGULATOR, MARR FAMILY"/>
    <property type="match status" value="1"/>
</dbReference>
<dbReference type="GO" id="GO:0006950">
    <property type="term" value="P:response to stress"/>
    <property type="evidence" value="ECO:0007669"/>
    <property type="project" value="TreeGrafter"/>
</dbReference>
<dbReference type="InterPro" id="IPR036390">
    <property type="entry name" value="WH_DNA-bd_sf"/>
</dbReference>